<dbReference type="SUPFAM" id="SSF56784">
    <property type="entry name" value="HAD-like"/>
    <property type="match status" value="1"/>
</dbReference>
<organism evidence="5 6">
    <name type="scientific">Plesiomonas shigelloides</name>
    <name type="common">Aeromonas shigelloides</name>
    <dbReference type="NCBI Taxonomy" id="703"/>
    <lineage>
        <taxon>Bacteria</taxon>
        <taxon>Pseudomonadati</taxon>
        <taxon>Pseudomonadota</taxon>
        <taxon>Gammaproteobacteria</taxon>
        <taxon>Enterobacterales</taxon>
        <taxon>Enterobacteriaceae</taxon>
        <taxon>Plesiomonas</taxon>
    </lineage>
</organism>
<dbReference type="Proteomes" id="UP000664658">
    <property type="component" value="Unassembled WGS sequence"/>
</dbReference>
<dbReference type="GO" id="GO:0046872">
    <property type="term" value="F:metal ion binding"/>
    <property type="evidence" value="ECO:0007669"/>
    <property type="project" value="UniProtKB-KW"/>
</dbReference>
<dbReference type="PRINTS" id="PR00413">
    <property type="entry name" value="HADHALOGNASE"/>
</dbReference>
<evidence type="ECO:0000313" key="6">
    <source>
        <dbReference type="Proteomes" id="UP000664658"/>
    </source>
</evidence>
<comment type="caution">
    <text evidence="5">The sequence shown here is derived from an EMBL/GenBank/DDBJ whole genome shotgun (WGS) entry which is preliminary data.</text>
</comment>
<accession>A0A8I1W645</accession>
<dbReference type="GO" id="GO:0009231">
    <property type="term" value="P:riboflavin biosynthetic process"/>
    <property type="evidence" value="ECO:0007669"/>
    <property type="project" value="TreeGrafter"/>
</dbReference>
<keyword evidence="2" id="KW-0479">Metal-binding</keyword>
<dbReference type="SFLD" id="SFLDG01129">
    <property type="entry name" value="C1.5:_HAD__Beta-PGM__Phosphata"/>
    <property type="match status" value="1"/>
</dbReference>
<dbReference type="NCBIfam" id="TIGR01549">
    <property type="entry name" value="HAD-SF-IA-v1"/>
    <property type="match status" value="1"/>
</dbReference>
<evidence type="ECO:0000256" key="4">
    <source>
        <dbReference type="ARBA" id="ARBA00022842"/>
    </source>
</evidence>
<keyword evidence="3 5" id="KW-0378">Hydrolase</keyword>
<keyword evidence="4" id="KW-0460">Magnesium</keyword>
<evidence type="ECO:0000256" key="1">
    <source>
        <dbReference type="ARBA" id="ARBA00001946"/>
    </source>
</evidence>
<sequence length="238" mass="26487">MQFFRPLRPIAALSFDLDDTLYDNEPVMHACEQDAAAALGRRYPQLAHLSAADWAARRHLRAQREPALQHDMTALRGATIAAELVAHGMAESEAERGAQQGMAEFIRLRNRIRVPQETLLVLATLAERWPLVAISNGNADPALIGLAPYFQFCLRAGPDGRAKPYPDMFQLAAQRLGIRPESLLHVGDHLQTDVQGAIHAGAQACWLNDHQRQLRSDDHSRTLPTLEIRRLASLCELL</sequence>
<dbReference type="SFLD" id="SFLDS00003">
    <property type="entry name" value="Haloacid_Dehalogenase"/>
    <property type="match status" value="1"/>
</dbReference>
<dbReference type="InterPro" id="IPR023214">
    <property type="entry name" value="HAD_sf"/>
</dbReference>
<evidence type="ECO:0000256" key="3">
    <source>
        <dbReference type="ARBA" id="ARBA00022801"/>
    </source>
</evidence>
<dbReference type="RefSeq" id="WP_207542139.1">
    <property type="nucleotide sequence ID" value="NZ_JAFNAA010000009.1"/>
</dbReference>
<dbReference type="EC" id="3.1.3.104" evidence="5"/>
<protein>
    <submittedName>
        <fullName evidence="5">5-amino-6-(5-phospho-D-ribitylamino)uracil phosphatase YigB</fullName>
        <ecNumber evidence="5">3.1.3.104</ecNumber>
    </submittedName>
</protein>
<dbReference type="Pfam" id="PF00702">
    <property type="entry name" value="Hydrolase"/>
    <property type="match status" value="1"/>
</dbReference>
<dbReference type="Gene3D" id="3.40.50.1000">
    <property type="entry name" value="HAD superfamily/HAD-like"/>
    <property type="match status" value="1"/>
</dbReference>
<dbReference type="PANTHER" id="PTHR46470:SF4">
    <property type="entry name" value="5-AMINO-6-(5-PHOSPHO-D-RIBITYLAMINO)URACIL PHOSPHATASE YIGB"/>
    <property type="match status" value="1"/>
</dbReference>
<dbReference type="InterPro" id="IPR051400">
    <property type="entry name" value="HAD-like_hydrolase"/>
</dbReference>
<dbReference type="Gene3D" id="1.20.120.1600">
    <property type="match status" value="1"/>
</dbReference>
<dbReference type="PANTHER" id="PTHR46470">
    <property type="entry name" value="N-ACYLNEURAMINATE-9-PHOSPHATASE"/>
    <property type="match status" value="1"/>
</dbReference>
<proteinExistence type="predicted"/>
<name>A0A8I1W645_PLESH</name>
<reference evidence="5" key="1">
    <citation type="submission" date="2021-03" db="EMBL/GenBank/DDBJ databases">
        <title>Plesiomonas shigelloides zfcc0051, isolated from zebrafish feces.</title>
        <authorList>
            <person name="Vanderhoek Z."/>
            <person name="Gaulke C."/>
        </authorList>
    </citation>
    <scope>NUCLEOTIDE SEQUENCE</scope>
    <source>
        <strain evidence="5">Zfcc0051</strain>
    </source>
</reference>
<dbReference type="AlphaFoldDB" id="A0A8I1W645"/>
<gene>
    <name evidence="5" type="primary">yigB</name>
    <name evidence="5" type="ORF">J2R62_10070</name>
</gene>
<dbReference type="InterPro" id="IPR036412">
    <property type="entry name" value="HAD-like_sf"/>
</dbReference>
<evidence type="ECO:0000313" key="5">
    <source>
        <dbReference type="EMBL" id="MBO1108569.1"/>
    </source>
</evidence>
<evidence type="ECO:0000256" key="2">
    <source>
        <dbReference type="ARBA" id="ARBA00022723"/>
    </source>
</evidence>
<dbReference type="EMBL" id="JAFNAA010000009">
    <property type="protein sequence ID" value="MBO1108569.1"/>
    <property type="molecule type" value="Genomic_DNA"/>
</dbReference>
<dbReference type="NCBIfam" id="NF008018">
    <property type="entry name" value="PRK10748.1"/>
    <property type="match status" value="1"/>
</dbReference>
<dbReference type="GO" id="GO:0043726">
    <property type="term" value="F:5-amino-6-(5-phosphoribitylamino)uracil phosphatase activity"/>
    <property type="evidence" value="ECO:0007669"/>
    <property type="project" value="UniProtKB-EC"/>
</dbReference>
<dbReference type="InterPro" id="IPR006439">
    <property type="entry name" value="HAD-SF_hydro_IA"/>
</dbReference>
<comment type="cofactor">
    <cofactor evidence="1">
        <name>Mg(2+)</name>
        <dbReference type="ChEBI" id="CHEBI:18420"/>
    </cofactor>
</comment>